<protein>
    <submittedName>
        <fullName evidence="2">Uncharacterized protein</fullName>
    </submittedName>
</protein>
<evidence type="ECO:0000313" key="3">
    <source>
        <dbReference type="Proteomes" id="UP000020077"/>
    </source>
</evidence>
<dbReference type="EMBL" id="JDVG02000078">
    <property type="protein sequence ID" value="KFB74217.1"/>
    <property type="molecule type" value="Genomic_DNA"/>
</dbReference>
<gene>
    <name evidence="2" type="ORF">AW09_000485</name>
</gene>
<reference evidence="2 3" key="1">
    <citation type="submission" date="2014-02" db="EMBL/GenBank/DDBJ databases">
        <title>Expanding our view of genomic diversity in Candidatus Accumulibacter clades.</title>
        <authorList>
            <person name="Skennerton C.T."/>
            <person name="Barr J.J."/>
            <person name="Slater F.R."/>
            <person name="Bond P.L."/>
            <person name="Tyson G.W."/>
        </authorList>
    </citation>
    <scope>NUCLEOTIDE SEQUENCE [LARGE SCALE GENOMIC DNA]</scope>
    <source>
        <strain evidence="3">BA-91</strain>
    </source>
</reference>
<comment type="caution">
    <text evidence="2">The sequence shown here is derived from an EMBL/GenBank/DDBJ whole genome shotgun (WGS) entry which is preliminary data.</text>
</comment>
<dbReference type="AlphaFoldDB" id="A0A080LZ42"/>
<organism evidence="2 3">
    <name type="scientific">Candidatus Accumulibacter phosphatis</name>
    <dbReference type="NCBI Taxonomy" id="327160"/>
    <lineage>
        <taxon>Bacteria</taxon>
        <taxon>Pseudomonadati</taxon>
        <taxon>Pseudomonadota</taxon>
        <taxon>Betaproteobacteria</taxon>
        <taxon>Candidatus Accumulibacter</taxon>
    </lineage>
</organism>
<dbReference type="Proteomes" id="UP000020077">
    <property type="component" value="Unassembled WGS sequence"/>
</dbReference>
<proteinExistence type="predicted"/>
<feature type="region of interest" description="Disordered" evidence="1">
    <location>
        <begin position="37"/>
        <end position="59"/>
    </location>
</feature>
<evidence type="ECO:0000313" key="2">
    <source>
        <dbReference type="EMBL" id="KFB74217.1"/>
    </source>
</evidence>
<evidence type="ECO:0000256" key="1">
    <source>
        <dbReference type="SAM" id="MobiDB-lite"/>
    </source>
</evidence>
<name>A0A080LZ42_9PROT</name>
<accession>A0A080LZ42</accession>
<sequence>MQVVAGKGAFIHLCQSHLADSRRRLQFMHGARASVPAQTLQAAGNRSGRDENDLPAGLA</sequence>